<accession>A0AB34GUY8</accession>
<dbReference type="FunFam" id="1.10.530.10:FF:000001">
    <property type="entry name" value="Lysozyme C"/>
    <property type="match status" value="1"/>
</dbReference>
<dbReference type="EMBL" id="JAIQCJ010002079">
    <property type="protein sequence ID" value="KAJ8783918.1"/>
    <property type="molecule type" value="Genomic_DNA"/>
</dbReference>
<gene>
    <name evidence="9" type="ORF">J1605_008961</name>
</gene>
<evidence type="ECO:0000313" key="10">
    <source>
        <dbReference type="Proteomes" id="UP001159641"/>
    </source>
</evidence>
<dbReference type="PRINTS" id="PR00137">
    <property type="entry name" value="LYSOZYME"/>
</dbReference>
<dbReference type="Gene3D" id="1.10.530.10">
    <property type="match status" value="1"/>
</dbReference>
<feature type="region of interest" description="Disordered" evidence="7">
    <location>
        <begin position="1"/>
        <end position="26"/>
    </location>
</feature>
<comment type="function">
    <text evidence="5">Sperm surface membrane protein that may be involved in sperm-egg plasma membrane adhesion and fusion during fertilization. It could be a potential receptor for the egg oligosaccharide residue N-acetylglucosamine, which is present in the extracellular matrix over the egg plasma membrane. The processed form has no detectable bacteriolytic activity in vitro.</text>
</comment>
<evidence type="ECO:0000256" key="2">
    <source>
        <dbReference type="ARBA" id="ARBA00011780"/>
    </source>
</evidence>
<reference evidence="9 10" key="1">
    <citation type="submission" date="2022-11" db="EMBL/GenBank/DDBJ databases">
        <title>Whole genome sequence of Eschrichtius robustus ER-17-0199.</title>
        <authorList>
            <person name="Bruniche-Olsen A."/>
            <person name="Black A.N."/>
            <person name="Fields C.J."/>
            <person name="Walden K."/>
            <person name="Dewoody J.A."/>
        </authorList>
    </citation>
    <scope>NUCLEOTIDE SEQUENCE [LARGE SCALE GENOMIC DNA]</scope>
    <source>
        <strain evidence="9">ER-17-0199</strain>
        <tissue evidence="9">Blubber</tissue>
    </source>
</reference>
<dbReference type="InterPro" id="IPR019799">
    <property type="entry name" value="Glyco_hydro_22_CS"/>
</dbReference>
<dbReference type="GO" id="GO:0001669">
    <property type="term" value="C:acrosomal vesicle"/>
    <property type="evidence" value="ECO:0007669"/>
    <property type="project" value="TreeGrafter"/>
</dbReference>
<comment type="subunit">
    <text evidence="2">Interacts with ASTL.</text>
</comment>
<dbReference type="Proteomes" id="UP001159641">
    <property type="component" value="Unassembled WGS sequence"/>
</dbReference>
<dbReference type="InterPro" id="IPR023346">
    <property type="entry name" value="Lysozyme-like_dom_sf"/>
</dbReference>
<protein>
    <recommendedName>
        <fullName evidence="3">Sperm acrosome membrane-associated protein 3</fullName>
    </recommendedName>
</protein>
<feature type="domain" description="Glycosyl hydrolases family 22 (GH22)" evidence="8">
    <location>
        <begin position="135"/>
        <end position="153"/>
    </location>
</feature>
<dbReference type="CDD" id="cd16897">
    <property type="entry name" value="LYZ_C"/>
    <property type="match status" value="1"/>
</dbReference>
<dbReference type="GO" id="GO:0036126">
    <property type="term" value="C:sperm flagellum"/>
    <property type="evidence" value="ECO:0007669"/>
    <property type="project" value="TreeGrafter"/>
</dbReference>
<feature type="compositionally biased region" description="Polar residues" evidence="7">
    <location>
        <begin position="1"/>
        <end position="13"/>
    </location>
</feature>
<comment type="caution">
    <text evidence="9">The sequence shown here is derived from an EMBL/GenBank/DDBJ whole genome shotgun (WGS) entry which is preliminary data.</text>
</comment>
<dbReference type="GO" id="GO:0003796">
    <property type="term" value="F:lysozyme activity"/>
    <property type="evidence" value="ECO:0007669"/>
    <property type="project" value="InterPro"/>
</dbReference>
<dbReference type="SUPFAM" id="SSF53955">
    <property type="entry name" value="Lysozyme-like"/>
    <property type="match status" value="1"/>
</dbReference>
<evidence type="ECO:0000256" key="3">
    <source>
        <dbReference type="ARBA" id="ARBA00016370"/>
    </source>
</evidence>
<feature type="non-terminal residue" evidence="9">
    <location>
        <position position="1"/>
    </location>
</feature>
<evidence type="ECO:0000313" key="9">
    <source>
        <dbReference type="EMBL" id="KAJ8783918.1"/>
    </source>
</evidence>
<proteinExistence type="inferred from homology"/>
<dbReference type="PANTHER" id="PTHR11407">
    <property type="entry name" value="LYSOZYME C"/>
    <property type="match status" value="1"/>
</dbReference>
<organism evidence="9 10">
    <name type="scientific">Eschrichtius robustus</name>
    <name type="common">California gray whale</name>
    <name type="synonym">Eschrichtius gibbosus</name>
    <dbReference type="NCBI Taxonomy" id="9764"/>
    <lineage>
        <taxon>Eukaryota</taxon>
        <taxon>Metazoa</taxon>
        <taxon>Chordata</taxon>
        <taxon>Craniata</taxon>
        <taxon>Vertebrata</taxon>
        <taxon>Euteleostomi</taxon>
        <taxon>Mammalia</taxon>
        <taxon>Eutheria</taxon>
        <taxon>Laurasiatheria</taxon>
        <taxon>Artiodactyla</taxon>
        <taxon>Whippomorpha</taxon>
        <taxon>Cetacea</taxon>
        <taxon>Mysticeti</taxon>
        <taxon>Eschrichtiidae</taxon>
        <taxon>Eschrichtius</taxon>
    </lineage>
</organism>
<keyword evidence="4" id="KW-1015">Disulfide bond</keyword>
<dbReference type="InterPro" id="IPR001916">
    <property type="entry name" value="Glyco_hydro_22"/>
</dbReference>
<dbReference type="InterPro" id="IPR000974">
    <property type="entry name" value="Glyco_hydro_22_lys"/>
</dbReference>
<evidence type="ECO:0000256" key="1">
    <source>
        <dbReference type="ARBA" id="ARBA00010859"/>
    </source>
</evidence>
<evidence type="ECO:0000256" key="7">
    <source>
        <dbReference type="SAM" id="MobiDB-lite"/>
    </source>
</evidence>
<evidence type="ECO:0000256" key="4">
    <source>
        <dbReference type="ARBA" id="ARBA00023157"/>
    </source>
</evidence>
<dbReference type="PROSITE" id="PS00128">
    <property type="entry name" value="GLYCOSYL_HYDROL_F22_1"/>
    <property type="match status" value="1"/>
</dbReference>
<sequence>PSVSCLSSQSPALSQGGGVSNPASRMEGGSWAPRRWSCLPGITLLALASLLSCLLTSGQAKVYSRCELARVLQDFGLDGFRGYSLADWVCLAYFASGFNTAAVDHEADGSTNNGIFQINSRKWCKNLNPNVPNMCQMYCSDLLNPNLKDTVICAMKIIQDPQGLGTWHHSMASQSNPHGNFREVWRHHCQGKDLSDWVDGCEL</sequence>
<name>A0AB34GUY8_ESCRO</name>
<dbReference type="PRINTS" id="PR00135">
    <property type="entry name" value="LYZLACT"/>
</dbReference>
<evidence type="ECO:0000259" key="8">
    <source>
        <dbReference type="PROSITE" id="PS00128"/>
    </source>
</evidence>
<dbReference type="SMART" id="SM00263">
    <property type="entry name" value="LYZ1"/>
    <property type="match status" value="1"/>
</dbReference>
<dbReference type="AlphaFoldDB" id="A0AB34GUY8"/>
<dbReference type="GO" id="GO:0007342">
    <property type="term" value="P:fusion of sperm to egg plasma membrane involved in single fertilization"/>
    <property type="evidence" value="ECO:0007669"/>
    <property type="project" value="TreeGrafter"/>
</dbReference>
<dbReference type="PROSITE" id="PS51348">
    <property type="entry name" value="GLYCOSYL_HYDROL_F22_2"/>
    <property type="match status" value="1"/>
</dbReference>
<dbReference type="PANTHER" id="PTHR11407:SF25">
    <property type="entry name" value="SPERM ACROSOME MEMBRANE-ASSOCIATED PROTEIN 3"/>
    <property type="match status" value="1"/>
</dbReference>
<evidence type="ECO:0000256" key="5">
    <source>
        <dbReference type="ARBA" id="ARBA00024656"/>
    </source>
</evidence>
<keyword evidence="10" id="KW-1185">Reference proteome</keyword>
<dbReference type="Pfam" id="PF00062">
    <property type="entry name" value="Lys"/>
    <property type="match status" value="1"/>
</dbReference>
<comment type="similarity">
    <text evidence="1 6">Belongs to the glycosyl hydrolase 22 family.</text>
</comment>
<evidence type="ECO:0000256" key="6">
    <source>
        <dbReference type="RuleBase" id="RU004440"/>
    </source>
</evidence>